<evidence type="ECO:0000313" key="3">
    <source>
        <dbReference type="Proteomes" id="UP000593818"/>
    </source>
</evidence>
<dbReference type="RefSeq" id="WP_193902264.1">
    <property type="nucleotide sequence ID" value="NZ_CP063450.1"/>
</dbReference>
<evidence type="ECO:0000256" key="1">
    <source>
        <dbReference type="SAM" id="MobiDB-lite"/>
    </source>
</evidence>
<dbReference type="EMBL" id="CP063450">
    <property type="protein sequence ID" value="QOV97234.1"/>
    <property type="molecule type" value="Genomic_DNA"/>
</dbReference>
<accession>A0A7M2XHH3</accession>
<organism evidence="2 3">
    <name type="scientific">Rhodococcus pyridinivorans</name>
    <dbReference type="NCBI Taxonomy" id="103816"/>
    <lineage>
        <taxon>Bacteria</taxon>
        <taxon>Bacillati</taxon>
        <taxon>Actinomycetota</taxon>
        <taxon>Actinomycetes</taxon>
        <taxon>Mycobacteriales</taxon>
        <taxon>Nocardiaceae</taxon>
        <taxon>Rhodococcus</taxon>
    </lineage>
</organism>
<sequence>MSSSRPGLKFRWHRDFLASDLGKTAKLVGVRVWDYASGDGSNAHPGRAALSEDLGISLSTVDRALRECRESGWLMRTNESNSHPSRAWADVYALSFPDRSSPMTTDQGGDHSSPMTTDYADRSSNEEDRSSFEDGSPVTDDDPTDPLHQINFQEGGGCVSTEGDSAREDTLPLPETLTEQAEAAFGELFGEPPSRATPDAYALPRVPVIEEPLIDPKANPLAWIDNELPGGFRGTERAQAQERLDKGEHYVEIRWDLTKARNARPKIGQRRHRFIEPNSQTSQEATP</sequence>
<evidence type="ECO:0000313" key="2">
    <source>
        <dbReference type="EMBL" id="QOV97234.1"/>
    </source>
</evidence>
<gene>
    <name evidence="2" type="ORF">INP59_14790</name>
</gene>
<keyword evidence="3" id="KW-1185">Reference proteome</keyword>
<proteinExistence type="predicted"/>
<feature type="region of interest" description="Disordered" evidence="1">
    <location>
        <begin position="266"/>
        <end position="287"/>
    </location>
</feature>
<name>A0A7M2XHH3_9NOCA</name>
<feature type="region of interest" description="Disordered" evidence="1">
    <location>
        <begin position="99"/>
        <end position="169"/>
    </location>
</feature>
<feature type="compositionally biased region" description="Basic and acidic residues" evidence="1">
    <location>
        <begin position="119"/>
        <end position="132"/>
    </location>
</feature>
<reference evidence="2 3" key="1">
    <citation type="submission" date="2020-10" db="EMBL/GenBank/DDBJ databases">
        <title>Whole genome sequence of oil-degrading bacteria Rhodococcus pyridinivorans strain 5Ap.</title>
        <authorList>
            <person name="Akhremchuk A.E."/>
            <person name="Valentovich L.N."/>
            <person name="Charniauskaya M.I."/>
            <person name="Bukliarevich H.A."/>
            <person name="Titok M.A."/>
        </authorList>
    </citation>
    <scope>NUCLEOTIDE SEQUENCE [LARGE SCALE GENOMIC DNA]</scope>
    <source>
        <strain evidence="2 3">5Ap</strain>
    </source>
</reference>
<dbReference type="AlphaFoldDB" id="A0A7M2XHH3"/>
<feature type="compositionally biased region" description="Polar residues" evidence="1">
    <location>
        <begin position="277"/>
        <end position="287"/>
    </location>
</feature>
<protein>
    <submittedName>
        <fullName evidence="2">Helix-turn-helix domain-containing protein</fullName>
    </submittedName>
</protein>
<dbReference type="Proteomes" id="UP000593818">
    <property type="component" value="Chromosome"/>
</dbReference>